<comment type="caution">
    <text evidence="2">The sequence shown here is derived from an EMBL/GenBank/DDBJ whole genome shotgun (WGS) entry which is preliminary data.</text>
</comment>
<dbReference type="Pfam" id="PF13020">
    <property type="entry name" value="NOV_C"/>
    <property type="match status" value="1"/>
</dbReference>
<evidence type="ECO:0000313" key="3">
    <source>
        <dbReference type="Proteomes" id="UP000526892"/>
    </source>
</evidence>
<dbReference type="InterPro" id="IPR024975">
    <property type="entry name" value="NOV_C"/>
</dbReference>
<feature type="domain" description="Protein NO VEIN C-terminal" evidence="1">
    <location>
        <begin position="233"/>
        <end position="318"/>
    </location>
</feature>
<gene>
    <name evidence="2" type="ORF">HZS80_20990</name>
</gene>
<proteinExistence type="predicted"/>
<organism evidence="2 3">
    <name type="scientific">Vreelandella glaciei</name>
    <dbReference type="NCBI Taxonomy" id="186761"/>
    <lineage>
        <taxon>Bacteria</taxon>
        <taxon>Pseudomonadati</taxon>
        <taxon>Pseudomonadota</taxon>
        <taxon>Gammaproteobacteria</taxon>
        <taxon>Oceanospirillales</taxon>
        <taxon>Halomonadaceae</taxon>
        <taxon>Vreelandella</taxon>
    </lineage>
</organism>
<accession>A0A7Z0S092</accession>
<evidence type="ECO:0000259" key="1">
    <source>
        <dbReference type="Pfam" id="PF13020"/>
    </source>
</evidence>
<dbReference type="EMBL" id="JACCDE010000042">
    <property type="protein sequence ID" value="NYS80144.1"/>
    <property type="molecule type" value="Genomic_DNA"/>
</dbReference>
<evidence type="ECO:0000313" key="2">
    <source>
        <dbReference type="EMBL" id="NYS80144.1"/>
    </source>
</evidence>
<keyword evidence="3" id="KW-1185">Reference proteome</keyword>
<dbReference type="Proteomes" id="UP000526892">
    <property type="component" value="Unassembled WGS sequence"/>
</dbReference>
<sequence length="379" mass="42550">MSRKIALKKLTLSDLTIFEYHYRQGKAGNQKSINLNRNIFEKLFYPNLTAVAEEKDWEPFILNLTIFGPGNSPSQVLPQKIIKGGTYKNWRLNGKLIPTPDGDERYQVLDAGDYAIMEFVGAAWPTQMKMTMVAANHPDDAGLQSVLKNLYPSVRMKELSLEELAEVEKQAGHLIPNGHPFRDLLDSQDLEDAAQGGIEGFQNLRKRRRARGVSQEELRKAKKAAENIGHLGEEVLNQYLSEQVGHSIESYQWVASENAIAPYDFEVIINGDKLLIDAKSTGGPFTNPLHVSLAELREMAESEHPYKIYRLYEVKEDYAKLAISTPMATVAASILACVDDSLKNNALSGVSVDSVSIRPETIKWEEERVIENQESDETE</sequence>
<protein>
    <submittedName>
        <fullName evidence="2">DUF3883 domain-containing protein</fullName>
    </submittedName>
</protein>
<reference evidence="2 3" key="1">
    <citation type="journal article" date="2003" name="Extremophiles">
        <title>Halomonas glaciei sp. nov. isolated from fast ice of Adelie Land, Antarctica.</title>
        <authorList>
            <person name="Reddy G.S."/>
            <person name="Raghavan P.U."/>
            <person name="Sarita N.B."/>
            <person name="Prakash J.S."/>
            <person name="Nagesh N."/>
            <person name="Delille D."/>
            <person name="Shivaji S."/>
        </authorList>
    </citation>
    <scope>NUCLEOTIDE SEQUENCE [LARGE SCALE GENOMIC DNA]</scope>
    <source>
        <strain evidence="2 3">DD39</strain>
    </source>
</reference>
<name>A0A7Z0S092_9GAMM</name>
<dbReference type="AlphaFoldDB" id="A0A7Z0S092"/>
<dbReference type="RefSeq" id="WP_179917219.1">
    <property type="nucleotide sequence ID" value="NZ_JACCDE010000042.1"/>
</dbReference>